<evidence type="ECO:0000313" key="1">
    <source>
        <dbReference type="EMBL" id="CAB4294807.1"/>
    </source>
</evidence>
<dbReference type="EMBL" id="CAEKKB010000001">
    <property type="protein sequence ID" value="CAB4294807.1"/>
    <property type="molecule type" value="Genomic_DNA"/>
</dbReference>
<dbReference type="Proteomes" id="UP000507245">
    <property type="component" value="Unassembled WGS sequence"/>
</dbReference>
<organism evidence="1 2">
    <name type="scientific">Prunus armeniaca</name>
    <name type="common">Apricot</name>
    <name type="synonym">Armeniaca vulgaris</name>
    <dbReference type="NCBI Taxonomy" id="36596"/>
    <lineage>
        <taxon>Eukaryota</taxon>
        <taxon>Viridiplantae</taxon>
        <taxon>Streptophyta</taxon>
        <taxon>Embryophyta</taxon>
        <taxon>Tracheophyta</taxon>
        <taxon>Spermatophyta</taxon>
        <taxon>Magnoliopsida</taxon>
        <taxon>eudicotyledons</taxon>
        <taxon>Gunneridae</taxon>
        <taxon>Pentapetalae</taxon>
        <taxon>rosids</taxon>
        <taxon>fabids</taxon>
        <taxon>Rosales</taxon>
        <taxon>Rosaceae</taxon>
        <taxon>Amygdaloideae</taxon>
        <taxon>Amygdaleae</taxon>
        <taxon>Prunus</taxon>
    </lineage>
</organism>
<proteinExistence type="predicted"/>
<protein>
    <submittedName>
        <fullName evidence="1">Uncharacterized protein</fullName>
    </submittedName>
</protein>
<reference evidence="2" key="1">
    <citation type="journal article" date="2020" name="Genome Biol.">
        <title>Gamete binning: chromosome-level and haplotype-resolved genome assembly enabled by high-throughput single-cell sequencing of gamete genomes.</title>
        <authorList>
            <person name="Campoy J.A."/>
            <person name="Sun H."/>
            <person name="Goel M."/>
            <person name="Jiao W.-B."/>
            <person name="Folz-Donahue K."/>
            <person name="Wang N."/>
            <person name="Rubio M."/>
            <person name="Liu C."/>
            <person name="Kukat C."/>
            <person name="Ruiz D."/>
            <person name="Huettel B."/>
            <person name="Schneeberger K."/>
        </authorList>
    </citation>
    <scope>NUCLEOTIDE SEQUENCE [LARGE SCALE GENOMIC DNA]</scope>
    <source>
        <strain evidence="2">cv. Rojo Pasion</strain>
    </source>
</reference>
<dbReference type="AlphaFoldDB" id="A0A6J5W4L3"/>
<name>A0A6J5W4L3_PRUAR</name>
<evidence type="ECO:0000313" key="2">
    <source>
        <dbReference type="Proteomes" id="UP000507245"/>
    </source>
</evidence>
<gene>
    <name evidence="1" type="ORF">ORAREDHAP_LOCUS5883</name>
</gene>
<accession>A0A6J5W4L3</accession>
<sequence>MDDGFRGGSGWTKLFAFIALKDVMTPLRSLRGSNHDELLLMVSQEGRLFTLDLNIETQDYVQVPNMDDDQDSIFHKYVAV</sequence>
<keyword evidence="2" id="KW-1185">Reference proteome</keyword>